<feature type="transmembrane region" description="Helical" evidence="1">
    <location>
        <begin position="69"/>
        <end position="88"/>
    </location>
</feature>
<dbReference type="RefSeq" id="XP_009053352.1">
    <property type="nucleotide sequence ID" value="XM_009055104.1"/>
</dbReference>
<keyword evidence="1" id="KW-0812">Transmembrane</keyword>
<keyword evidence="1" id="KW-1133">Transmembrane helix</keyword>
<evidence type="ECO:0000256" key="1">
    <source>
        <dbReference type="SAM" id="Phobius"/>
    </source>
</evidence>
<dbReference type="KEGG" id="lgi:LOTGIDRAFT_176637"/>
<feature type="non-terminal residue" evidence="2">
    <location>
        <position position="146"/>
    </location>
</feature>
<dbReference type="PANTHER" id="PTHR46965">
    <property type="entry name" value="BTB/POZ DOMAIN-CONTAINING PROTEIN 19"/>
    <property type="match status" value="1"/>
</dbReference>
<proteinExistence type="predicted"/>
<dbReference type="HOGENOM" id="CLU_1782097_0_0_1"/>
<accession>V4AMH3</accession>
<organism evidence="2 3">
    <name type="scientific">Lottia gigantea</name>
    <name type="common">Giant owl limpet</name>
    <dbReference type="NCBI Taxonomy" id="225164"/>
    <lineage>
        <taxon>Eukaryota</taxon>
        <taxon>Metazoa</taxon>
        <taxon>Spiralia</taxon>
        <taxon>Lophotrochozoa</taxon>
        <taxon>Mollusca</taxon>
        <taxon>Gastropoda</taxon>
        <taxon>Patellogastropoda</taxon>
        <taxon>Lottioidea</taxon>
        <taxon>Lottiidae</taxon>
        <taxon>Lottia</taxon>
    </lineage>
</organism>
<dbReference type="PANTHER" id="PTHR46965:SF1">
    <property type="entry name" value="BTB_POZ DOMAIN-CONTAINING PROTEIN 19"/>
    <property type="match status" value="1"/>
</dbReference>
<sequence>MGDALGVTGLELTTDYLIEILNTSNVCDIIQAAVTYSILYILVDYRLFNRNIKYKDYLIEILNTSNVCDIIQAAVTYSILYILVYYRLVNRNINNACDKIQAALTTDYLIEILNTSNACDIIQAAVKFSNNDLRDESVQFIAAHTM</sequence>
<dbReference type="OrthoDB" id="45365at2759"/>
<keyword evidence="3" id="KW-1185">Reference proteome</keyword>
<keyword evidence="1" id="KW-0472">Membrane</keyword>
<dbReference type="AlphaFoldDB" id="V4AMH3"/>
<evidence type="ECO:0000313" key="3">
    <source>
        <dbReference type="Proteomes" id="UP000030746"/>
    </source>
</evidence>
<protein>
    <submittedName>
        <fullName evidence="2">Uncharacterized protein</fullName>
    </submittedName>
</protein>
<gene>
    <name evidence="2" type="ORF">LOTGIDRAFT_176637</name>
</gene>
<dbReference type="GeneID" id="20243890"/>
<dbReference type="Proteomes" id="UP000030746">
    <property type="component" value="Unassembled WGS sequence"/>
</dbReference>
<dbReference type="EMBL" id="KB201561">
    <property type="protein sequence ID" value="ESO95960.1"/>
    <property type="molecule type" value="Genomic_DNA"/>
</dbReference>
<reference evidence="2 3" key="1">
    <citation type="journal article" date="2013" name="Nature">
        <title>Insights into bilaterian evolution from three spiralian genomes.</title>
        <authorList>
            <person name="Simakov O."/>
            <person name="Marletaz F."/>
            <person name="Cho S.J."/>
            <person name="Edsinger-Gonzales E."/>
            <person name="Havlak P."/>
            <person name="Hellsten U."/>
            <person name="Kuo D.H."/>
            <person name="Larsson T."/>
            <person name="Lv J."/>
            <person name="Arendt D."/>
            <person name="Savage R."/>
            <person name="Osoegawa K."/>
            <person name="de Jong P."/>
            <person name="Grimwood J."/>
            <person name="Chapman J.A."/>
            <person name="Shapiro H."/>
            <person name="Aerts A."/>
            <person name="Otillar R.P."/>
            <person name="Terry A.Y."/>
            <person name="Boore J.L."/>
            <person name="Grigoriev I.V."/>
            <person name="Lindberg D.R."/>
            <person name="Seaver E.C."/>
            <person name="Weisblat D.A."/>
            <person name="Putnam N.H."/>
            <person name="Rokhsar D.S."/>
        </authorList>
    </citation>
    <scope>NUCLEOTIDE SEQUENCE [LARGE SCALE GENOMIC DNA]</scope>
</reference>
<name>V4AMH3_LOTGI</name>
<dbReference type="InterPro" id="IPR042846">
    <property type="entry name" value="BTBD19"/>
</dbReference>
<dbReference type="CTD" id="20243890"/>
<evidence type="ECO:0000313" key="2">
    <source>
        <dbReference type="EMBL" id="ESO95960.1"/>
    </source>
</evidence>